<dbReference type="Gene3D" id="1.20.120.30">
    <property type="entry name" value="Aspartate receptor, ligand-binding domain"/>
    <property type="match status" value="1"/>
</dbReference>
<dbReference type="Pfam" id="PF00015">
    <property type="entry name" value="MCPsignal"/>
    <property type="match status" value="1"/>
</dbReference>
<evidence type="ECO:0000313" key="5">
    <source>
        <dbReference type="EMBL" id="GEO81074.1"/>
    </source>
</evidence>
<dbReference type="OrthoDB" id="266313at2"/>
<comment type="caution">
    <text evidence="5">The sequence shown here is derived from an EMBL/GenBank/DDBJ whole genome shotgun (WGS) entry which is preliminary data.</text>
</comment>
<dbReference type="GO" id="GO:0016020">
    <property type="term" value="C:membrane"/>
    <property type="evidence" value="ECO:0007669"/>
    <property type="project" value="InterPro"/>
</dbReference>
<dbReference type="PRINTS" id="PR00260">
    <property type="entry name" value="CHEMTRNSDUCR"/>
</dbReference>
<dbReference type="EMBL" id="BJZO01000026">
    <property type="protein sequence ID" value="GEO81074.1"/>
    <property type="molecule type" value="Genomic_DNA"/>
</dbReference>
<dbReference type="Gene3D" id="1.10.287.950">
    <property type="entry name" value="Methyl-accepting chemotaxis protein"/>
    <property type="match status" value="1"/>
</dbReference>
<evidence type="ECO:0000256" key="1">
    <source>
        <dbReference type="ARBA" id="ARBA00023224"/>
    </source>
</evidence>
<keyword evidence="1 3" id="KW-0807">Transducer</keyword>
<dbReference type="InterPro" id="IPR004090">
    <property type="entry name" value="Chemotax_Me-accpt_rcpt"/>
</dbReference>
<dbReference type="PANTHER" id="PTHR32089">
    <property type="entry name" value="METHYL-ACCEPTING CHEMOTAXIS PROTEIN MCPB"/>
    <property type="match status" value="1"/>
</dbReference>
<evidence type="ECO:0000259" key="4">
    <source>
        <dbReference type="PROSITE" id="PS50111"/>
    </source>
</evidence>
<dbReference type="PROSITE" id="PS50111">
    <property type="entry name" value="CHEMOTAXIS_TRANSDUC_2"/>
    <property type="match status" value="1"/>
</dbReference>
<name>A0A512H6K3_9PROT</name>
<protein>
    <recommendedName>
        <fullName evidence="4">Methyl-accepting transducer domain-containing protein</fullName>
    </recommendedName>
</protein>
<dbReference type="InterPro" id="IPR004089">
    <property type="entry name" value="MCPsignal_dom"/>
</dbReference>
<dbReference type="AlphaFoldDB" id="A0A512H6K3"/>
<gene>
    <name evidence="5" type="ORF">ROR02_12050</name>
</gene>
<dbReference type="InterPro" id="IPR025991">
    <property type="entry name" value="Chemoreceptor_zinc-bind_dom"/>
</dbReference>
<dbReference type="SUPFAM" id="SSF58104">
    <property type="entry name" value="Methyl-accepting chemotaxis protein (MCP) signaling domain"/>
    <property type="match status" value="1"/>
</dbReference>
<dbReference type="PANTHER" id="PTHR32089:SF112">
    <property type="entry name" value="LYSOZYME-LIKE PROTEIN-RELATED"/>
    <property type="match status" value="1"/>
</dbReference>
<proteinExistence type="inferred from homology"/>
<dbReference type="GO" id="GO:0006935">
    <property type="term" value="P:chemotaxis"/>
    <property type="evidence" value="ECO:0007669"/>
    <property type="project" value="InterPro"/>
</dbReference>
<dbReference type="SMART" id="SM00283">
    <property type="entry name" value="MA"/>
    <property type="match status" value="1"/>
</dbReference>
<organism evidence="5 6">
    <name type="scientific">Pararhodospirillum oryzae</name>
    <dbReference type="NCBI Taxonomy" id="478448"/>
    <lineage>
        <taxon>Bacteria</taxon>
        <taxon>Pseudomonadati</taxon>
        <taxon>Pseudomonadota</taxon>
        <taxon>Alphaproteobacteria</taxon>
        <taxon>Rhodospirillales</taxon>
        <taxon>Rhodospirillaceae</taxon>
        <taxon>Pararhodospirillum</taxon>
    </lineage>
</organism>
<comment type="similarity">
    <text evidence="2">Belongs to the methyl-accepting chemotaxis (MCP) protein family.</text>
</comment>
<evidence type="ECO:0000313" key="6">
    <source>
        <dbReference type="Proteomes" id="UP000321567"/>
    </source>
</evidence>
<evidence type="ECO:0000256" key="3">
    <source>
        <dbReference type="PROSITE-ProRule" id="PRU00284"/>
    </source>
</evidence>
<accession>A0A512H6K3</accession>
<dbReference type="GO" id="GO:0007165">
    <property type="term" value="P:signal transduction"/>
    <property type="evidence" value="ECO:0007669"/>
    <property type="project" value="UniProtKB-KW"/>
</dbReference>
<feature type="domain" description="Methyl-accepting transducer" evidence="4">
    <location>
        <begin position="103"/>
        <end position="311"/>
    </location>
</feature>
<keyword evidence="6" id="KW-1185">Reference proteome</keyword>
<evidence type="ECO:0000256" key="2">
    <source>
        <dbReference type="ARBA" id="ARBA00029447"/>
    </source>
</evidence>
<dbReference type="Proteomes" id="UP000321567">
    <property type="component" value="Unassembled WGS sequence"/>
</dbReference>
<dbReference type="GO" id="GO:0004888">
    <property type="term" value="F:transmembrane signaling receptor activity"/>
    <property type="evidence" value="ECO:0007669"/>
    <property type="project" value="InterPro"/>
</dbReference>
<reference evidence="5 6" key="1">
    <citation type="submission" date="2019-07" db="EMBL/GenBank/DDBJ databases">
        <title>Whole genome shotgun sequence of Rhodospirillum oryzae NBRC 107573.</title>
        <authorList>
            <person name="Hosoyama A."/>
            <person name="Uohara A."/>
            <person name="Ohji S."/>
            <person name="Ichikawa N."/>
        </authorList>
    </citation>
    <scope>NUCLEOTIDE SEQUENCE [LARGE SCALE GENOMIC DNA]</scope>
    <source>
        <strain evidence="5 6">NBRC 107573</strain>
    </source>
</reference>
<sequence>MIRLKALLGEGRPASGEESGIPSEVKPENALALRQVALLIDGAYFDVGEGTDPLTTEIRALAEKLLHRVEANLECSVHLSMGVASTVISAVESKKALGGTLDRIQAMAAASEEMANAIEGIAEASSSAAKDAQGVYDLARASRAESHQAIRAMEAISSAVREAADQVSAMAEASAQIESMVKLINEIASQTNLLALNATIEAARAGEAGKGFAVVASEVKNLASQTARVTEDIRRRVEKLGEETQRITLSMQNGSEAVSQGSGVITSTIGSLDRIEARAEAVSVGVSEVVELLSQQRCASNEIAQGIEAVVRSVEDNVGAMETLLDSIDQIEGLISSRVEDLAQTPFPARDLIQAKADHMMWRKHLADMLVGRAHLDPGELSHHTHCRLGRWYANAPEALKRARAYADLLEPHKEIHDLGIKAAEAWQRGDIGAAVALVKRIEAPSEQVQRLLDDLIDIARLGSDGPLCGA</sequence>
<dbReference type="RefSeq" id="WP_147163116.1">
    <property type="nucleotide sequence ID" value="NZ_BJZO01000026.1"/>
</dbReference>
<dbReference type="Pfam" id="PF13682">
    <property type="entry name" value="CZB"/>
    <property type="match status" value="1"/>
</dbReference>